<name>A0ABC8TEG6_9AQUA</name>
<evidence type="ECO:0000313" key="2">
    <source>
        <dbReference type="EMBL" id="CAK9167822.1"/>
    </source>
</evidence>
<sequence>MGQFKGLFESPKQPVPKMLMVTTPVSRLANVRYAHPLNIPDSAEVSSSNEFDHALLSSHMSKDVFKKQDIGSNRGRIPSTIVPVNNPGSTKQIIQDRCQTRVTEAKHNLAYARSEDGANHTTIKSPTSRVNPSCNTLNDLSTFLELSPLSCNKGTCGDQNLDNDIIRSLIDDNDRTMSNLSDSGEILPLVDRENTNSYKGEVNRKTIYVLYK</sequence>
<keyword evidence="3" id="KW-1185">Reference proteome</keyword>
<dbReference type="AlphaFoldDB" id="A0ABC8TEG6"/>
<proteinExistence type="predicted"/>
<feature type="region of interest" description="Disordered" evidence="1">
    <location>
        <begin position="70"/>
        <end position="90"/>
    </location>
</feature>
<dbReference type="EMBL" id="CAUOFW020004946">
    <property type="protein sequence ID" value="CAK9167822.1"/>
    <property type="molecule type" value="Genomic_DNA"/>
</dbReference>
<protein>
    <submittedName>
        <fullName evidence="2">Uncharacterized protein</fullName>
    </submittedName>
</protein>
<evidence type="ECO:0000256" key="1">
    <source>
        <dbReference type="SAM" id="MobiDB-lite"/>
    </source>
</evidence>
<gene>
    <name evidence="2" type="ORF">ILEXP_LOCUS37139</name>
</gene>
<dbReference type="Proteomes" id="UP001642360">
    <property type="component" value="Unassembled WGS sequence"/>
</dbReference>
<reference evidence="2 3" key="1">
    <citation type="submission" date="2024-02" db="EMBL/GenBank/DDBJ databases">
        <authorList>
            <person name="Vignale AGUSTIN F."/>
            <person name="Sosa J E."/>
            <person name="Modenutti C."/>
        </authorList>
    </citation>
    <scope>NUCLEOTIDE SEQUENCE [LARGE SCALE GENOMIC DNA]</scope>
</reference>
<evidence type="ECO:0000313" key="3">
    <source>
        <dbReference type="Proteomes" id="UP001642360"/>
    </source>
</evidence>
<comment type="caution">
    <text evidence="2">The sequence shown here is derived from an EMBL/GenBank/DDBJ whole genome shotgun (WGS) entry which is preliminary data.</text>
</comment>
<organism evidence="2 3">
    <name type="scientific">Ilex paraguariensis</name>
    <name type="common">yerba mate</name>
    <dbReference type="NCBI Taxonomy" id="185542"/>
    <lineage>
        <taxon>Eukaryota</taxon>
        <taxon>Viridiplantae</taxon>
        <taxon>Streptophyta</taxon>
        <taxon>Embryophyta</taxon>
        <taxon>Tracheophyta</taxon>
        <taxon>Spermatophyta</taxon>
        <taxon>Magnoliopsida</taxon>
        <taxon>eudicotyledons</taxon>
        <taxon>Gunneridae</taxon>
        <taxon>Pentapetalae</taxon>
        <taxon>asterids</taxon>
        <taxon>campanulids</taxon>
        <taxon>Aquifoliales</taxon>
        <taxon>Aquifoliaceae</taxon>
        <taxon>Ilex</taxon>
    </lineage>
</organism>
<accession>A0ABC8TEG6</accession>